<dbReference type="SUPFAM" id="SSF47576">
    <property type="entry name" value="Calponin-homology domain, CH-domain"/>
    <property type="match status" value="1"/>
</dbReference>
<dbReference type="InterPro" id="IPR001715">
    <property type="entry name" value="CH_dom"/>
</dbReference>
<feature type="domain" description="Calponin-homology (CH)" evidence="4">
    <location>
        <begin position="118"/>
        <end position="235"/>
    </location>
</feature>
<dbReference type="SMART" id="SM00033">
    <property type="entry name" value="CH"/>
    <property type="match status" value="4"/>
</dbReference>
<evidence type="ECO:0000259" key="4">
    <source>
        <dbReference type="PROSITE" id="PS50021"/>
    </source>
</evidence>
<dbReference type="PANTHER" id="PTHR19961">
    <property type="entry name" value="FIMBRIN/PLASTIN"/>
    <property type="match status" value="1"/>
</dbReference>
<dbReference type="Proteomes" id="UP001295684">
    <property type="component" value="Unassembled WGS sequence"/>
</dbReference>
<feature type="domain" description="EF-hand" evidence="5">
    <location>
        <begin position="51"/>
        <end position="86"/>
    </location>
</feature>
<proteinExistence type="predicted"/>
<dbReference type="SMART" id="SM00054">
    <property type="entry name" value="EFh"/>
    <property type="match status" value="2"/>
</dbReference>
<keyword evidence="1" id="KW-0677">Repeat</keyword>
<dbReference type="InterPro" id="IPR011992">
    <property type="entry name" value="EF-hand-dom_pair"/>
</dbReference>
<feature type="domain" description="Calponin-homology (CH)" evidence="4">
    <location>
        <begin position="392"/>
        <end position="499"/>
    </location>
</feature>
<feature type="domain" description="Calponin-homology (CH)" evidence="4">
    <location>
        <begin position="505"/>
        <end position="610"/>
    </location>
</feature>
<evidence type="ECO:0000313" key="6">
    <source>
        <dbReference type="EMBL" id="CAI2361824.1"/>
    </source>
</evidence>
<dbReference type="InterPro" id="IPR001751">
    <property type="entry name" value="S100/CaBP7/8-like_CS"/>
</dbReference>
<keyword evidence="2" id="KW-0106">Calcium</keyword>
<feature type="domain" description="Calponin-homology (CH)" evidence="4">
    <location>
        <begin position="265"/>
        <end position="369"/>
    </location>
</feature>
<dbReference type="SUPFAM" id="SSF47473">
    <property type="entry name" value="EF-hand"/>
    <property type="match status" value="1"/>
</dbReference>
<accession>A0AAD1U7P7</accession>
<dbReference type="Gene3D" id="1.10.238.10">
    <property type="entry name" value="EF-hand"/>
    <property type="match status" value="2"/>
</dbReference>
<dbReference type="PROSITE" id="PS00303">
    <property type="entry name" value="S100_CABP"/>
    <property type="match status" value="1"/>
</dbReference>
<dbReference type="GO" id="GO:0005737">
    <property type="term" value="C:cytoplasm"/>
    <property type="evidence" value="ECO:0007669"/>
    <property type="project" value="TreeGrafter"/>
</dbReference>
<keyword evidence="7" id="KW-1185">Reference proteome</keyword>
<protein>
    <recommendedName>
        <fullName evidence="8">Calmodulin</fullName>
    </recommendedName>
</protein>
<sequence>MENLYAIPEIAKAKFSDQEIDMLLDAYKALDTDGSGKVSRTELVSLTVNDAEAESISKILKELDLDGDGELSFGEFILLILNQQDEHSAEGSSSLLSNAGKEVVEKVSGSNVKHSYKVEERECFARVINQSLAEDEHCKDILPVDPDTEEIFKAVDNGIIFCKLVNIAVEGTIDERVLNIKDDLNIFQIKENLSLAISSIAGIGLKVIGIDAELIMKHSENLILGLLWQLIRVILVKDINLKHVPELARLLDEENDEELADLLKLPPQEILIRWINYHLKNAGSDRKVEKIGKPMEDSIVYATLLHQLDSSCIDPKAVEEESDLKKRAKMVLDASTKFGISPLISPTDIVQGNPKLNTVFVADIFNHKHGLEELTQEEYEAAALLDDDIEGSREERAYRMWANSLGIEDLYVNNLYEEAKDGLLLLKVMDRVQPGIVNWKLVEKKAGTNRIKRQINCQRAIETARDMKLKVVGIDSHNIVEGNKKLILAIVWQVVRVHYLQLIGTDSETDLVKWANSLVKEESQVKSLRDKSIKSGKFLIEICAGIEPRAINWDIVTDGETKEDRESNAKYAISIARKLGAIIFCIWDDIVKVNHKMILVFVCALKDVASKSKKGKEEEKKDEE</sequence>
<dbReference type="CDD" id="cd21220">
    <property type="entry name" value="CH_PLS_FIM_rpt4"/>
    <property type="match status" value="1"/>
</dbReference>
<comment type="caution">
    <text evidence="6">The sequence shown here is derived from an EMBL/GenBank/DDBJ whole genome shotgun (WGS) entry which is preliminary data.</text>
</comment>
<dbReference type="GO" id="GO:0051015">
    <property type="term" value="F:actin filament binding"/>
    <property type="evidence" value="ECO:0007669"/>
    <property type="project" value="InterPro"/>
</dbReference>
<evidence type="ECO:0000313" key="7">
    <source>
        <dbReference type="Proteomes" id="UP001295684"/>
    </source>
</evidence>
<dbReference type="Pfam" id="PF00307">
    <property type="entry name" value="CH"/>
    <property type="match status" value="4"/>
</dbReference>
<dbReference type="GO" id="GO:0005509">
    <property type="term" value="F:calcium ion binding"/>
    <property type="evidence" value="ECO:0007669"/>
    <property type="project" value="InterPro"/>
</dbReference>
<evidence type="ECO:0000256" key="2">
    <source>
        <dbReference type="ARBA" id="ARBA00022837"/>
    </source>
</evidence>
<dbReference type="GO" id="GO:0051639">
    <property type="term" value="P:actin filament network formation"/>
    <property type="evidence" value="ECO:0007669"/>
    <property type="project" value="TreeGrafter"/>
</dbReference>
<evidence type="ECO:0000259" key="5">
    <source>
        <dbReference type="PROSITE" id="PS50222"/>
    </source>
</evidence>
<keyword evidence="3" id="KW-0009">Actin-binding</keyword>
<dbReference type="InterPro" id="IPR039959">
    <property type="entry name" value="Fimbrin/Plastin"/>
</dbReference>
<organism evidence="6 7">
    <name type="scientific">Euplotes crassus</name>
    <dbReference type="NCBI Taxonomy" id="5936"/>
    <lineage>
        <taxon>Eukaryota</taxon>
        <taxon>Sar</taxon>
        <taxon>Alveolata</taxon>
        <taxon>Ciliophora</taxon>
        <taxon>Intramacronucleata</taxon>
        <taxon>Spirotrichea</taxon>
        <taxon>Hypotrichia</taxon>
        <taxon>Euplotida</taxon>
        <taxon>Euplotidae</taxon>
        <taxon>Moneuplotes</taxon>
    </lineage>
</organism>
<dbReference type="GO" id="GO:0005884">
    <property type="term" value="C:actin filament"/>
    <property type="evidence" value="ECO:0007669"/>
    <property type="project" value="TreeGrafter"/>
</dbReference>
<dbReference type="GO" id="GO:0051017">
    <property type="term" value="P:actin filament bundle assembly"/>
    <property type="evidence" value="ECO:0007669"/>
    <property type="project" value="InterPro"/>
</dbReference>
<dbReference type="CDD" id="cd21219">
    <property type="entry name" value="CH_PLS_FIM_rpt3"/>
    <property type="match status" value="1"/>
</dbReference>
<dbReference type="PROSITE" id="PS50222">
    <property type="entry name" value="EF_HAND_2"/>
    <property type="match status" value="1"/>
</dbReference>
<dbReference type="PROSITE" id="PS00020">
    <property type="entry name" value="ACTININ_2"/>
    <property type="match status" value="1"/>
</dbReference>
<dbReference type="AlphaFoldDB" id="A0AAD1U7P7"/>
<dbReference type="GO" id="GO:0032432">
    <property type="term" value="C:actin filament bundle"/>
    <property type="evidence" value="ECO:0007669"/>
    <property type="project" value="TreeGrafter"/>
</dbReference>
<dbReference type="InterPro" id="IPR018247">
    <property type="entry name" value="EF_Hand_1_Ca_BS"/>
</dbReference>
<dbReference type="PANTHER" id="PTHR19961:SF18">
    <property type="entry name" value="FI19014P1"/>
    <property type="match status" value="1"/>
</dbReference>
<evidence type="ECO:0000256" key="3">
    <source>
        <dbReference type="ARBA" id="ARBA00023203"/>
    </source>
</evidence>
<reference evidence="6" key="1">
    <citation type="submission" date="2023-07" db="EMBL/GenBank/DDBJ databases">
        <authorList>
            <consortium name="AG Swart"/>
            <person name="Singh M."/>
            <person name="Singh A."/>
            <person name="Seah K."/>
            <person name="Emmerich C."/>
        </authorList>
    </citation>
    <scope>NUCLEOTIDE SEQUENCE</scope>
    <source>
        <strain evidence="6">DP1</strain>
    </source>
</reference>
<dbReference type="CDD" id="cd00051">
    <property type="entry name" value="EFh"/>
    <property type="match status" value="1"/>
</dbReference>
<dbReference type="InterPro" id="IPR036872">
    <property type="entry name" value="CH_dom_sf"/>
</dbReference>
<gene>
    <name evidence="6" type="ORF">ECRASSUSDP1_LOCUS3137</name>
</gene>
<dbReference type="InterPro" id="IPR002048">
    <property type="entry name" value="EF_hand_dom"/>
</dbReference>
<evidence type="ECO:0000256" key="1">
    <source>
        <dbReference type="ARBA" id="ARBA00022737"/>
    </source>
</evidence>
<dbReference type="InterPro" id="IPR001589">
    <property type="entry name" value="Actinin_actin-bd_CS"/>
</dbReference>
<evidence type="ECO:0008006" key="8">
    <source>
        <dbReference type="Google" id="ProtNLM"/>
    </source>
</evidence>
<name>A0AAD1U7P7_EUPCR</name>
<dbReference type="PROSITE" id="PS00018">
    <property type="entry name" value="EF_HAND_1"/>
    <property type="match status" value="1"/>
</dbReference>
<dbReference type="PROSITE" id="PS50021">
    <property type="entry name" value="CH"/>
    <property type="match status" value="4"/>
</dbReference>
<dbReference type="Gene3D" id="1.10.418.10">
    <property type="entry name" value="Calponin-like domain"/>
    <property type="match status" value="4"/>
</dbReference>
<dbReference type="Pfam" id="PF13499">
    <property type="entry name" value="EF-hand_7"/>
    <property type="match status" value="1"/>
</dbReference>
<dbReference type="EMBL" id="CAMPGE010003004">
    <property type="protein sequence ID" value="CAI2361824.1"/>
    <property type="molecule type" value="Genomic_DNA"/>
</dbReference>